<evidence type="ECO:0000256" key="1">
    <source>
        <dbReference type="ARBA" id="ARBA00022676"/>
    </source>
</evidence>
<comment type="caution">
    <text evidence="3">The sequence shown here is derived from an EMBL/GenBank/DDBJ whole genome shotgun (WGS) entry which is preliminary data.</text>
</comment>
<evidence type="ECO:0000256" key="2">
    <source>
        <dbReference type="ARBA" id="ARBA00022679"/>
    </source>
</evidence>
<organism evidence="3 4">
    <name type="scientific">Candidatus Gottesmanbacteria bacterium GW2011_GWC2_39_8</name>
    <dbReference type="NCBI Taxonomy" id="1618450"/>
    <lineage>
        <taxon>Bacteria</taxon>
        <taxon>Candidatus Gottesmaniibacteriota</taxon>
    </lineage>
</organism>
<dbReference type="GO" id="GO:0009244">
    <property type="term" value="P:lipopolysaccharide core region biosynthetic process"/>
    <property type="evidence" value="ECO:0007669"/>
    <property type="project" value="TreeGrafter"/>
</dbReference>
<reference evidence="3 4" key="1">
    <citation type="journal article" date="2015" name="Nature">
        <title>rRNA introns, odd ribosomes, and small enigmatic genomes across a large radiation of phyla.</title>
        <authorList>
            <person name="Brown C.T."/>
            <person name="Hug L.A."/>
            <person name="Thomas B.C."/>
            <person name="Sharon I."/>
            <person name="Castelle C.J."/>
            <person name="Singh A."/>
            <person name="Wilkins M.J."/>
            <person name="Williams K.H."/>
            <person name="Banfield J.F."/>
        </authorList>
    </citation>
    <scope>NUCLEOTIDE SEQUENCE [LARGE SCALE GENOMIC DNA]</scope>
</reference>
<dbReference type="Proteomes" id="UP000034539">
    <property type="component" value="Unassembled WGS sequence"/>
</dbReference>
<sequence length="384" mass="44083">MNKKRYKKILVVRLDNMGDLLMTTPAIRALKETFKESRITLLCSSMSSEIAKEIPLIDEIYVYDAPWVKLDGKERKKEEMWTAVRDIEKEKFDLAVNFTVYSQNPLPAATFCFLAGIPERLGYSRENPYQLLTKWIKETEPQKNIKHGVRRNLDLVKEIGAETRNEEISIKISEDHISEISGMLANIVNKKWITIHPGGSNKKRLYPWKKYKAISRELVRRGYNIVYTGTDNEKLLIEKISSELSANNFISLAGKLDIRKLIALISLSPLFLSNDTGPVHIAAAVKTPVVVLYAMTNPQHVPWKVSSRVLYFRVLCTDCKLGICTIRHENIPLPEPIIVVNAVEDLLGKEGTGQKINDYDFNRETSVRSYQYYDTDNLWNFKNI</sequence>
<dbReference type="PATRIC" id="fig|1618450.3.peg.342"/>
<accession>A0A0G0Q0G1</accession>
<dbReference type="AlphaFoldDB" id="A0A0G0Q0G1"/>
<dbReference type="InterPro" id="IPR002201">
    <property type="entry name" value="Glyco_trans_9"/>
</dbReference>
<proteinExistence type="predicted"/>
<keyword evidence="2 3" id="KW-0808">Transferase</keyword>
<keyword evidence="1" id="KW-0328">Glycosyltransferase</keyword>
<dbReference type="InterPro" id="IPR051199">
    <property type="entry name" value="LPS_LOS_Heptosyltrfase"/>
</dbReference>
<name>A0A0G0Q0G1_9BACT</name>
<dbReference type="GO" id="GO:0005829">
    <property type="term" value="C:cytosol"/>
    <property type="evidence" value="ECO:0007669"/>
    <property type="project" value="TreeGrafter"/>
</dbReference>
<dbReference type="PANTHER" id="PTHR30160">
    <property type="entry name" value="TETRAACYLDISACCHARIDE 4'-KINASE-RELATED"/>
    <property type="match status" value="1"/>
</dbReference>
<protein>
    <submittedName>
        <fullName evidence="3">Lipopolysaccharide heptosyltransferase</fullName>
    </submittedName>
</protein>
<dbReference type="CDD" id="cd03789">
    <property type="entry name" value="GT9_LPS_heptosyltransferase"/>
    <property type="match status" value="1"/>
</dbReference>
<evidence type="ECO:0000313" key="3">
    <source>
        <dbReference type="EMBL" id="KKR33839.1"/>
    </source>
</evidence>
<dbReference type="SUPFAM" id="SSF53756">
    <property type="entry name" value="UDP-Glycosyltransferase/glycogen phosphorylase"/>
    <property type="match status" value="1"/>
</dbReference>
<evidence type="ECO:0000313" key="4">
    <source>
        <dbReference type="Proteomes" id="UP000034539"/>
    </source>
</evidence>
<dbReference type="Gene3D" id="3.40.50.2000">
    <property type="entry name" value="Glycogen Phosphorylase B"/>
    <property type="match status" value="2"/>
</dbReference>
<gene>
    <name evidence="3" type="ORF">UT63_C0011G0021</name>
</gene>
<dbReference type="EMBL" id="LBXN01000011">
    <property type="protein sequence ID" value="KKR33839.1"/>
    <property type="molecule type" value="Genomic_DNA"/>
</dbReference>
<dbReference type="Pfam" id="PF01075">
    <property type="entry name" value="Glyco_transf_9"/>
    <property type="match status" value="1"/>
</dbReference>
<dbReference type="GO" id="GO:0008713">
    <property type="term" value="F:ADP-heptose-lipopolysaccharide heptosyltransferase activity"/>
    <property type="evidence" value="ECO:0007669"/>
    <property type="project" value="TreeGrafter"/>
</dbReference>